<sequence length="59" mass="6494">MATWVLHFAVNVELRMLSVNQAVVVLLTIVASHTCTFGSLFSYPNNTDSTILVTVLIQN</sequence>
<accession>A0ABT6RHB6</accession>
<evidence type="ECO:0000313" key="1">
    <source>
        <dbReference type="EMBL" id="MDI3321227.1"/>
    </source>
</evidence>
<proteinExistence type="predicted"/>
<name>A0ABT6RHB6_9BACT</name>
<gene>
    <name evidence="1" type="ORF">QJ048_15640</name>
</gene>
<evidence type="ECO:0000313" key="2">
    <source>
        <dbReference type="Proteomes" id="UP001226434"/>
    </source>
</evidence>
<dbReference type="Proteomes" id="UP001226434">
    <property type="component" value="Unassembled WGS sequence"/>
</dbReference>
<comment type="caution">
    <text evidence="1">The sequence shown here is derived from an EMBL/GenBank/DDBJ whole genome shotgun (WGS) entry which is preliminary data.</text>
</comment>
<dbReference type="RefSeq" id="WP_282335337.1">
    <property type="nucleotide sequence ID" value="NZ_JASBRG010000007.1"/>
</dbReference>
<reference evidence="1 2" key="1">
    <citation type="submission" date="2023-05" db="EMBL/GenBank/DDBJ databases">
        <title>Genome sequence of Pinibacter sp. MAH-24.</title>
        <authorList>
            <person name="Huq M.A."/>
        </authorList>
    </citation>
    <scope>NUCLEOTIDE SEQUENCE [LARGE SCALE GENOMIC DNA]</scope>
    <source>
        <strain evidence="1 2">MAH-24</strain>
    </source>
</reference>
<organism evidence="1 2">
    <name type="scientific">Pinibacter soli</name>
    <dbReference type="NCBI Taxonomy" id="3044211"/>
    <lineage>
        <taxon>Bacteria</taxon>
        <taxon>Pseudomonadati</taxon>
        <taxon>Bacteroidota</taxon>
        <taxon>Chitinophagia</taxon>
        <taxon>Chitinophagales</taxon>
        <taxon>Chitinophagaceae</taxon>
        <taxon>Pinibacter</taxon>
    </lineage>
</organism>
<keyword evidence="2" id="KW-1185">Reference proteome</keyword>
<dbReference type="EMBL" id="JASBRG010000007">
    <property type="protein sequence ID" value="MDI3321227.1"/>
    <property type="molecule type" value="Genomic_DNA"/>
</dbReference>
<protein>
    <submittedName>
        <fullName evidence="1">Uncharacterized protein</fullName>
    </submittedName>
</protein>